<dbReference type="EMBL" id="JANQDX010000017">
    <property type="protein sequence ID" value="KAL0908945.1"/>
    <property type="molecule type" value="Genomic_DNA"/>
</dbReference>
<reference evidence="1 2" key="1">
    <citation type="journal article" date="2024" name="Plant Biotechnol. J.">
        <title>Dendrobium thyrsiflorum genome and its molecular insights into genes involved in important horticultural traits.</title>
        <authorList>
            <person name="Chen B."/>
            <person name="Wang J.Y."/>
            <person name="Zheng P.J."/>
            <person name="Li K.L."/>
            <person name="Liang Y.M."/>
            <person name="Chen X.F."/>
            <person name="Zhang C."/>
            <person name="Zhao X."/>
            <person name="He X."/>
            <person name="Zhang G.Q."/>
            <person name="Liu Z.J."/>
            <person name="Xu Q."/>
        </authorList>
    </citation>
    <scope>NUCLEOTIDE SEQUENCE [LARGE SCALE GENOMIC DNA]</scope>
    <source>
        <strain evidence="1">GZMU011</strain>
    </source>
</reference>
<dbReference type="AlphaFoldDB" id="A0ABD0U8U2"/>
<comment type="caution">
    <text evidence="1">The sequence shown here is derived from an EMBL/GenBank/DDBJ whole genome shotgun (WGS) entry which is preliminary data.</text>
</comment>
<evidence type="ECO:0000313" key="2">
    <source>
        <dbReference type="Proteomes" id="UP001552299"/>
    </source>
</evidence>
<name>A0ABD0U8U2_DENTH</name>
<gene>
    <name evidence="1" type="ORF">M5K25_023460</name>
</gene>
<proteinExistence type="predicted"/>
<dbReference type="Proteomes" id="UP001552299">
    <property type="component" value="Unassembled WGS sequence"/>
</dbReference>
<accession>A0ABD0U8U2</accession>
<evidence type="ECO:0000313" key="1">
    <source>
        <dbReference type="EMBL" id="KAL0908945.1"/>
    </source>
</evidence>
<organism evidence="1 2">
    <name type="scientific">Dendrobium thyrsiflorum</name>
    <name type="common">Pinecone-like raceme dendrobium</name>
    <name type="synonym">Orchid</name>
    <dbReference type="NCBI Taxonomy" id="117978"/>
    <lineage>
        <taxon>Eukaryota</taxon>
        <taxon>Viridiplantae</taxon>
        <taxon>Streptophyta</taxon>
        <taxon>Embryophyta</taxon>
        <taxon>Tracheophyta</taxon>
        <taxon>Spermatophyta</taxon>
        <taxon>Magnoliopsida</taxon>
        <taxon>Liliopsida</taxon>
        <taxon>Asparagales</taxon>
        <taxon>Orchidaceae</taxon>
        <taxon>Epidendroideae</taxon>
        <taxon>Malaxideae</taxon>
        <taxon>Dendrobiinae</taxon>
        <taxon>Dendrobium</taxon>
    </lineage>
</organism>
<keyword evidence="2" id="KW-1185">Reference proteome</keyword>
<sequence>MALDAVRHENVARDKYGRMSREFIILGFGVSSGYGGKERRFSESELGFLSCLAFLSEKEEERRDKYGRISREFIILGFGVSSGYGGKERRFSESELGFLSCLAFLSEKEEERVWKSKGFLVCGRGLICIFRNTTVATVEQLRRGSIRLQGEDRLVAVQHDQVAIIRDGERTRPVKDRGLAIGNPEYSGGGEVVVPNTDVAVGGVAGTKETELKDAAGGDESGAVG</sequence>
<protein>
    <submittedName>
        <fullName evidence="1">Uncharacterized protein</fullName>
    </submittedName>
</protein>